<evidence type="ECO:0000313" key="2">
    <source>
        <dbReference type="EMBL" id="ROL45319.1"/>
    </source>
</evidence>
<proteinExistence type="predicted"/>
<keyword evidence="3" id="KW-1185">Reference proteome</keyword>
<dbReference type="Proteomes" id="UP000281406">
    <property type="component" value="Unassembled WGS sequence"/>
</dbReference>
<protein>
    <submittedName>
        <fullName evidence="2">Uncharacterized protein</fullName>
    </submittedName>
</protein>
<sequence>MNSIGSVILSCQQSCQRSANSNKESTRAQPGRRHTRWGDKVDSMHIGMQGMSLAASECEEWANSSDDSAPLLPKEPDDAQPPALSIRLTVSKKRATRSSPEWKKLSLLISEALLDSPVSPSGLLRLHGVLHHDPEFIASHVSLPAKKSQFLFFLQSLQDGPADSAVTQASISIRHAPVESGA</sequence>
<name>A0A3N0YGE6_ANAGA</name>
<reference evidence="2 3" key="1">
    <citation type="submission" date="2018-10" db="EMBL/GenBank/DDBJ databases">
        <title>Genome assembly for a Yunnan-Guizhou Plateau 3E fish, Anabarilius grahami (Regan), and its evolutionary and genetic applications.</title>
        <authorList>
            <person name="Jiang W."/>
        </authorList>
    </citation>
    <scope>NUCLEOTIDE SEQUENCE [LARGE SCALE GENOMIC DNA]</scope>
    <source>
        <strain evidence="2">AG-KIZ</strain>
        <tissue evidence="2">Muscle</tissue>
    </source>
</reference>
<evidence type="ECO:0000256" key="1">
    <source>
        <dbReference type="SAM" id="MobiDB-lite"/>
    </source>
</evidence>
<evidence type="ECO:0000313" key="3">
    <source>
        <dbReference type="Proteomes" id="UP000281406"/>
    </source>
</evidence>
<organism evidence="2 3">
    <name type="scientific">Anabarilius grahami</name>
    <name type="common">Kanglang fish</name>
    <name type="synonym">Barilius grahami</name>
    <dbReference type="NCBI Taxonomy" id="495550"/>
    <lineage>
        <taxon>Eukaryota</taxon>
        <taxon>Metazoa</taxon>
        <taxon>Chordata</taxon>
        <taxon>Craniata</taxon>
        <taxon>Vertebrata</taxon>
        <taxon>Euteleostomi</taxon>
        <taxon>Actinopterygii</taxon>
        <taxon>Neopterygii</taxon>
        <taxon>Teleostei</taxon>
        <taxon>Ostariophysi</taxon>
        <taxon>Cypriniformes</taxon>
        <taxon>Xenocyprididae</taxon>
        <taxon>Xenocypridinae</taxon>
        <taxon>Xenocypridinae incertae sedis</taxon>
        <taxon>Anabarilius</taxon>
    </lineage>
</organism>
<feature type="region of interest" description="Disordered" evidence="1">
    <location>
        <begin position="64"/>
        <end position="84"/>
    </location>
</feature>
<gene>
    <name evidence="2" type="ORF">DPX16_23747</name>
</gene>
<dbReference type="EMBL" id="RJVU01042596">
    <property type="protein sequence ID" value="ROL45319.1"/>
    <property type="molecule type" value="Genomic_DNA"/>
</dbReference>
<feature type="region of interest" description="Disordered" evidence="1">
    <location>
        <begin position="15"/>
        <end position="41"/>
    </location>
</feature>
<dbReference type="AlphaFoldDB" id="A0A3N0YGE6"/>
<accession>A0A3N0YGE6</accession>
<comment type="caution">
    <text evidence="2">The sequence shown here is derived from an EMBL/GenBank/DDBJ whole genome shotgun (WGS) entry which is preliminary data.</text>
</comment>